<evidence type="ECO:0000256" key="2">
    <source>
        <dbReference type="ARBA" id="ARBA00013457"/>
    </source>
</evidence>
<keyword evidence="3" id="KW-0285">Flavoprotein</keyword>
<dbReference type="AlphaFoldDB" id="A0A544TDP5"/>
<dbReference type="OrthoDB" id="9778912at2"/>
<comment type="caution">
    <text evidence="6">The sequence shown here is derived from an EMBL/GenBank/DDBJ whole genome shotgun (WGS) entry which is preliminary data.</text>
</comment>
<proteinExistence type="predicted"/>
<sequence length="321" mass="34159">MKNNRICQMLDIKYPIIEGGMAYVGNGSLAAAVSNGGGFGQIGSAGRTPGNFEEEILIAVNQTEFPFGVNLPISEHSDNTPYINIIEKHKEKIKAISISSGNPLPFIPIFREMGIITMILTSTVKHAEKAEKAGGDIIICEGYEAGGYNGGAELTTFALVPQITQKVNIPVIAAGGISNGEGMIAAMSLGADGVQMGTRFVATTECVAHENYKQLLIQSRDDDTTILTRSMGGVMRVIKSDYVTKIQETLQNDSTPETVLPYISGAINKKAAIEGDLLNGWVNAGQGVGLIKTIESAEQIVGNIINEANNAIEKLNLIKFA</sequence>
<dbReference type="InterPro" id="IPR013785">
    <property type="entry name" value="Aldolase_TIM"/>
</dbReference>
<dbReference type="CDD" id="cd04730">
    <property type="entry name" value="NPD_like"/>
    <property type="match status" value="1"/>
</dbReference>
<comment type="function">
    <text evidence="1">Nitronate monooxygenase that uses molecular oxygen to catalyze the oxidative denitrification of alkyl nitronates. Acts on propionate 3-nitronate (P3N), the presumed physiological substrate. Probably functions in the detoxification of P3N, a metabolic poison produced by plants and fungi as a defense mechanism.</text>
</comment>
<keyword evidence="7" id="KW-1185">Reference proteome</keyword>
<dbReference type="RefSeq" id="WP_142606780.1">
    <property type="nucleotide sequence ID" value="NZ_VDGG01000014.1"/>
</dbReference>
<evidence type="ECO:0000256" key="5">
    <source>
        <dbReference type="ARBA" id="ARBA00023002"/>
    </source>
</evidence>
<organism evidence="6 7">
    <name type="scientific">Psychrobacillus soli</name>
    <dbReference type="NCBI Taxonomy" id="1543965"/>
    <lineage>
        <taxon>Bacteria</taxon>
        <taxon>Bacillati</taxon>
        <taxon>Bacillota</taxon>
        <taxon>Bacilli</taxon>
        <taxon>Bacillales</taxon>
        <taxon>Bacillaceae</taxon>
        <taxon>Psychrobacillus</taxon>
    </lineage>
</organism>
<dbReference type="Gene3D" id="3.20.20.70">
    <property type="entry name" value="Aldolase class I"/>
    <property type="match status" value="1"/>
</dbReference>
<keyword evidence="4" id="KW-0288">FMN</keyword>
<evidence type="ECO:0000313" key="6">
    <source>
        <dbReference type="EMBL" id="TQR15580.1"/>
    </source>
</evidence>
<protein>
    <recommendedName>
        <fullName evidence="2">Probable nitronate monooxygenase</fullName>
    </recommendedName>
</protein>
<dbReference type="GO" id="GO:0018580">
    <property type="term" value="F:nitronate monooxygenase activity"/>
    <property type="evidence" value="ECO:0007669"/>
    <property type="project" value="InterPro"/>
</dbReference>
<dbReference type="SUPFAM" id="SSF51412">
    <property type="entry name" value="Inosine monophosphate dehydrogenase (IMPDH)"/>
    <property type="match status" value="1"/>
</dbReference>
<dbReference type="Proteomes" id="UP000318937">
    <property type="component" value="Unassembled WGS sequence"/>
</dbReference>
<dbReference type="Pfam" id="PF03060">
    <property type="entry name" value="NMO"/>
    <property type="match status" value="1"/>
</dbReference>
<evidence type="ECO:0000313" key="7">
    <source>
        <dbReference type="Proteomes" id="UP000318937"/>
    </source>
</evidence>
<dbReference type="EMBL" id="VDGG01000014">
    <property type="protein sequence ID" value="TQR15580.1"/>
    <property type="molecule type" value="Genomic_DNA"/>
</dbReference>
<evidence type="ECO:0000256" key="4">
    <source>
        <dbReference type="ARBA" id="ARBA00022643"/>
    </source>
</evidence>
<gene>
    <name evidence="6" type="ORF">FG383_08230</name>
</gene>
<accession>A0A544TDP5</accession>
<dbReference type="PANTHER" id="PTHR32332">
    <property type="entry name" value="2-NITROPROPANE DIOXYGENASE"/>
    <property type="match status" value="1"/>
</dbReference>
<reference evidence="6 7" key="1">
    <citation type="submission" date="2019-05" db="EMBL/GenBank/DDBJ databases">
        <title>Psychrobacillus vulpis sp. nov., a new species isolated from feces of a red fox that inhabits in The Tablas de Daimiel Natural Park, Albacete, Spain.</title>
        <authorList>
            <person name="Rodriguez M."/>
            <person name="Reina J.C."/>
            <person name="Bejar V."/>
            <person name="Llamas I."/>
        </authorList>
    </citation>
    <scope>NUCLEOTIDE SEQUENCE [LARGE SCALE GENOMIC DNA]</scope>
    <source>
        <strain evidence="6 7">NHI-2</strain>
    </source>
</reference>
<dbReference type="PANTHER" id="PTHR32332:SF20">
    <property type="entry name" value="2-NITROPROPANE DIOXYGENASE-LIKE PROTEIN"/>
    <property type="match status" value="1"/>
</dbReference>
<keyword evidence="5" id="KW-0560">Oxidoreductase</keyword>
<dbReference type="InterPro" id="IPR004136">
    <property type="entry name" value="NMO"/>
</dbReference>
<evidence type="ECO:0000256" key="1">
    <source>
        <dbReference type="ARBA" id="ARBA00003535"/>
    </source>
</evidence>
<evidence type="ECO:0000256" key="3">
    <source>
        <dbReference type="ARBA" id="ARBA00022630"/>
    </source>
</evidence>
<name>A0A544TDP5_9BACI</name>